<proteinExistence type="predicted"/>
<reference evidence="1" key="1">
    <citation type="submission" date="2024-10" db="EMBL/GenBank/DDBJ databases">
        <authorList>
            <person name="Lesea H.P."/>
            <person name="Kuehl J.V."/>
            <person name="Chandonia J.-M."/>
        </authorList>
    </citation>
    <scope>NUCLEOTIDE SEQUENCE</scope>
    <source>
        <strain evidence="1">FW102-FHT14D07</strain>
    </source>
</reference>
<dbReference type="EMBL" id="CP170721">
    <property type="protein sequence ID" value="XIA19130.1"/>
    <property type="molecule type" value="Genomic_DNA"/>
</dbReference>
<accession>A0AB74URF6</accession>
<dbReference type="AlphaFoldDB" id="A0AB74URF6"/>
<evidence type="ECO:0000313" key="1">
    <source>
        <dbReference type="EMBL" id="XIA19130.1"/>
    </source>
</evidence>
<sequence>MIEVGDKVRHWSRGYMSRPDEDWMMFGGGIGPMTVVRVIELDDEDWAQEKGPPYVHVACALPPPYQQEAHYHYFTLRSTCRPWQYRSNGDALHIVAKAPREPQGDLFESLRSVA</sequence>
<gene>
    <name evidence="1" type="ORF">ACFYG5_03025</name>
</gene>
<dbReference type="RefSeq" id="WP_395119687.1">
    <property type="nucleotide sequence ID" value="NZ_CP170721.1"/>
</dbReference>
<organism evidence="1">
    <name type="scientific">Rhodanobacter sp. FW102-FHT14D07</name>
    <dbReference type="NCBI Taxonomy" id="3351462"/>
    <lineage>
        <taxon>Bacteria</taxon>
        <taxon>Pseudomonadati</taxon>
        <taxon>Pseudomonadota</taxon>
        <taxon>Gammaproteobacteria</taxon>
        <taxon>Lysobacterales</taxon>
        <taxon>Rhodanobacteraceae</taxon>
        <taxon>Rhodanobacter</taxon>
    </lineage>
</organism>
<protein>
    <submittedName>
        <fullName evidence="1">Uncharacterized protein</fullName>
    </submittedName>
</protein>
<name>A0AB74URF6_9GAMM</name>